<feature type="binding site" evidence="7">
    <location>
        <position position="187"/>
    </location>
    <ligand>
        <name>Zn(2+)</name>
        <dbReference type="ChEBI" id="CHEBI:29105"/>
    </ligand>
</feature>
<evidence type="ECO:0000256" key="3">
    <source>
        <dbReference type="ARBA" id="ARBA00022475"/>
    </source>
</evidence>
<keyword evidence="7" id="KW-0479">Metal-binding</keyword>
<dbReference type="NCBIfam" id="TIGR01065">
    <property type="entry name" value="hlyIII"/>
    <property type="match status" value="1"/>
</dbReference>
<feature type="binding site" evidence="7">
    <location>
        <position position="61"/>
    </location>
    <ligand>
        <name>Zn(2+)</name>
        <dbReference type="ChEBI" id="CHEBI:29105"/>
    </ligand>
</feature>
<organism evidence="9 10">
    <name type="scientific">Aureitalea marina</name>
    <dbReference type="NCBI Taxonomy" id="930804"/>
    <lineage>
        <taxon>Bacteria</taxon>
        <taxon>Pseudomonadati</taxon>
        <taxon>Bacteroidota</taxon>
        <taxon>Flavobacteriia</taxon>
        <taxon>Flavobacteriales</taxon>
        <taxon>Flavobacteriaceae</taxon>
        <taxon>Aureitalea</taxon>
    </lineage>
</organism>
<evidence type="ECO:0000256" key="2">
    <source>
        <dbReference type="ARBA" id="ARBA00008488"/>
    </source>
</evidence>
<keyword evidence="6 8" id="KW-0472">Membrane</keyword>
<feature type="transmembrane region" description="Helical" evidence="8">
    <location>
        <begin position="43"/>
        <end position="62"/>
    </location>
</feature>
<feature type="transmembrane region" description="Helical" evidence="8">
    <location>
        <begin position="12"/>
        <end position="31"/>
    </location>
</feature>
<evidence type="ECO:0000313" key="9">
    <source>
        <dbReference type="EMBL" id="PQB04267.1"/>
    </source>
</evidence>
<protein>
    <submittedName>
        <fullName evidence="9">Hemolysin III family protein</fullName>
    </submittedName>
</protein>
<keyword evidence="7" id="KW-0862">Zinc</keyword>
<evidence type="ECO:0000256" key="6">
    <source>
        <dbReference type="ARBA" id="ARBA00023136"/>
    </source>
</evidence>
<proteinExistence type="inferred from homology"/>
<feature type="transmembrane region" description="Helical" evidence="8">
    <location>
        <begin position="74"/>
        <end position="97"/>
    </location>
</feature>
<accession>A0A2S7KNT1</accession>
<evidence type="ECO:0000256" key="7">
    <source>
        <dbReference type="PIRSR" id="PIRSR604254-1"/>
    </source>
</evidence>
<keyword evidence="10" id="KW-1185">Reference proteome</keyword>
<dbReference type="OrthoDB" id="9813689at2"/>
<dbReference type="GO" id="GO:0140911">
    <property type="term" value="F:pore-forming activity"/>
    <property type="evidence" value="ECO:0007669"/>
    <property type="project" value="InterPro"/>
</dbReference>
<evidence type="ECO:0000256" key="8">
    <source>
        <dbReference type="SAM" id="Phobius"/>
    </source>
</evidence>
<sequence>MYSKREELWNVITHGAGVLLSIAGLFVMLAFDQHKSEYSTFSIWLYGVSLILLYSASTAYHLATDPDLRRKLRIMDHISIYYLIAGTYTPVSLISLVDGNGWTIFWTVWGIALFGTFLKIFFTGRFEKLSLLLYLVMGWLIIFDISNLINVQSTLGLTLMALGGACYTFGTVFYVVERIPFNHAIWHIWVLAGSIFHFFFILLDVI</sequence>
<keyword evidence="4 8" id="KW-0812">Transmembrane</keyword>
<dbReference type="PANTHER" id="PTHR20855">
    <property type="entry name" value="ADIPOR/PROGESTIN RECEPTOR-RELATED"/>
    <property type="match status" value="1"/>
</dbReference>
<evidence type="ECO:0000256" key="5">
    <source>
        <dbReference type="ARBA" id="ARBA00022989"/>
    </source>
</evidence>
<evidence type="ECO:0000256" key="4">
    <source>
        <dbReference type="ARBA" id="ARBA00022692"/>
    </source>
</evidence>
<dbReference type="InterPro" id="IPR004254">
    <property type="entry name" value="AdipoR/HlyIII-related"/>
</dbReference>
<dbReference type="Proteomes" id="UP000239800">
    <property type="component" value="Unassembled WGS sequence"/>
</dbReference>
<dbReference type="GO" id="GO:0046872">
    <property type="term" value="F:metal ion binding"/>
    <property type="evidence" value="ECO:0007669"/>
    <property type="project" value="UniProtKB-KW"/>
</dbReference>
<dbReference type="RefSeq" id="WP_104812196.1">
    <property type="nucleotide sequence ID" value="NZ_MQUB01000001.1"/>
</dbReference>
<feature type="binding site" evidence="7">
    <location>
        <position position="183"/>
    </location>
    <ligand>
        <name>Zn(2+)</name>
        <dbReference type="ChEBI" id="CHEBI:29105"/>
    </ligand>
</feature>
<name>A0A2S7KNT1_9FLAO</name>
<dbReference type="AlphaFoldDB" id="A0A2S7KNT1"/>
<evidence type="ECO:0000313" key="10">
    <source>
        <dbReference type="Proteomes" id="UP000239800"/>
    </source>
</evidence>
<keyword evidence="5 8" id="KW-1133">Transmembrane helix</keyword>
<evidence type="ECO:0000256" key="1">
    <source>
        <dbReference type="ARBA" id="ARBA00004651"/>
    </source>
</evidence>
<comment type="similarity">
    <text evidence="2">Belongs to the UPF0073 (Hly-III) family.</text>
</comment>
<dbReference type="InterPro" id="IPR005744">
    <property type="entry name" value="Hy-lIII"/>
</dbReference>
<feature type="transmembrane region" description="Helical" evidence="8">
    <location>
        <begin position="155"/>
        <end position="176"/>
    </location>
</feature>
<dbReference type="PANTHER" id="PTHR20855:SF3">
    <property type="entry name" value="LD03007P"/>
    <property type="match status" value="1"/>
</dbReference>
<reference evidence="9 10" key="1">
    <citation type="submission" date="2016-11" db="EMBL/GenBank/DDBJ databases">
        <title>Trade-off between light-utilization and light-protection in marine flavobacteria.</title>
        <authorList>
            <person name="Kumagai Y."/>
        </authorList>
    </citation>
    <scope>NUCLEOTIDE SEQUENCE [LARGE SCALE GENOMIC DNA]</scope>
    <source>
        <strain evidence="9 10">NBRC 107741</strain>
    </source>
</reference>
<feature type="transmembrane region" description="Helical" evidence="8">
    <location>
        <begin position="129"/>
        <end position="149"/>
    </location>
</feature>
<feature type="transmembrane region" description="Helical" evidence="8">
    <location>
        <begin position="183"/>
        <end position="203"/>
    </location>
</feature>
<comment type="caution">
    <text evidence="9">The sequence shown here is derived from an EMBL/GenBank/DDBJ whole genome shotgun (WGS) entry which is preliminary data.</text>
</comment>
<keyword evidence="3" id="KW-1003">Cell membrane</keyword>
<comment type="subcellular location">
    <subcellularLocation>
        <location evidence="1">Cell membrane</location>
        <topology evidence="1">Multi-pass membrane protein</topology>
    </subcellularLocation>
</comment>
<dbReference type="EMBL" id="MQUB01000001">
    <property type="protein sequence ID" value="PQB04267.1"/>
    <property type="molecule type" value="Genomic_DNA"/>
</dbReference>
<dbReference type="GO" id="GO:0005886">
    <property type="term" value="C:plasma membrane"/>
    <property type="evidence" value="ECO:0007669"/>
    <property type="project" value="UniProtKB-SubCell"/>
</dbReference>
<feature type="transmembrane region" description="Helical" evidence="8">
    <location>
        <begin position="103"/>
        <end position="122"/>
    </location>
</feature>
<gene>
    <name evidence="9" type="ORF">BST85_04650</name>
</gene>
<dbReference type="Pfam" id="PF03006">
    <property type="entry name" value="HlyIII"/>
    <property type="match status" value="1"/>
</dbReference>